<dbReference type="PRINTS" id="PR00313">
    <property type="entry name" value="CABNDNGRPT"/>
</dbReference>
<dbReference type="GO" id="GO:0016020">
    <property type="term" value="C:membrane"/>
    <property type="evidence" value="ECO:0007669"/>
    <property type="project" value="InterPro"/>
</dbReference>
<dbReference type="RefSeq" id="WP_050661497.1">
    <property type="nucleotide sequence ID" value="NZ_CP118494.1"/>
</dbReference>
<organism evidence="5 6">
    <name type="scientific">Roseovarius tolerans</name>
    <dbReference type="NCBI Taxonomy" id="74031"/>
    <lineage>
        <taxon>Bacteria</taxon>
        <taxon>Pseudomonadati</taxon>
        <taxon>Pseudomonadota</taxon>
        <taxon>Alphaproteobacteria</taxon>
        <taxon>Rhodobacterales</taxon>
        <taxon>Roseobacteraceae</taxon>
        <taxon>Roseovarius</taxon>
    </lineage>
</organism>
<feature type="region of interest" description="Disordered" evidence="3">
    <location>
        <begin position="12"/>
        <end position="31"/>
    </location>
</feature>
<reference evidence="6" key="1">
    <citation type="submission" date="2015-07" db="EMBL/GenBank/DDBJ databases">
        <title>Draft Genome Sequence of Roseovarius tolerans EL-164, a producer of N-Acylated Alanine Methyl Esters (NAMEs).</title>
        <authorList>
            <person name="Voget S."/>
            <person name="Bruns H."/>
            <person name="Wagner-Doebler I."/>
            <person name="Schulz S."/>
            <person name="Daniel R."/>
        </authorList>
    </citation>
    <scope>NUCLEOTIDE SEQUENCE [LARGE SCALE GENOMIC DNA]</scope>
    <source>
        <strain evidence="6">EL-164</strain>
    </source>
</reference>
<dbReference type="Gene3D" id="2.170.16.10">
    <property type="entry name" value="Hedgehog/Intein (Hint) domain"/>
    <property type="match status" value="1"/>
</dbReference>
<evidence type="ECO:0000259" key="4">
    <source>
        <dbReference type="PROSITE" id="PS50060"/>
    </source>
</evidence>
<dbReference type="SUPFAM" id="SSF51120">
    <property type="entry name" value="beta-Roll"/>
    <property type="match status" value="1"/>
</dbReference>
<evidence type="ECO:0000313" key="6">
    <source>
        <dbReference type="Proteomes" id="UP000037046"/>
    </source>
</evidence>
<dbReference type="InterPro" id="IPR036844">
    <property type="entry name" value="Hint_dom_sf"/>
</dbReference>
<dbReference type="AlphaFoldDB" id="A0A0L6CYP7"/>
<proteinExistence type="predicted"/>
<sequence length="581" mass="60672">MANHITNGVFETNTATAGSQSPSGWTITSGSPDLQTDGSFEWANQGWMPADLDASGGSGYITLFGDGGTAREALSTTLNTSVVAGQTYTFSFDFYVNDSNGTSNQAGATNLNVTIGTQTLTLLIDSTGQTAPYWQTATFNFTATETTSNLSLSTTSDTGAFGSLTGIALDNLVLDVALNGIVEGTAAGELIDIDYIGDPEGDRIDANDNLAETNDDSVEAGAGDDTILAGAGNDTVNADDGNDLLDGGAGNDILNGGVGNDTLSGDAGEDTIFGGTDDDLISGGTGNDQLFGQDGNDTINVSQGDSAEGGDGDDVFILTDLGETDTGTVTIIGGEGDETAGDTLVLTPEIGRDDITFTNTDDAAGGLSGTFTLNGAVVNFSEIENIICFTPGARILTQWGERPIEMLRLGDMVVTRDHGLQPVRWIGERTVHATGVFAPISIASSVMGGHEALLVSPQHRLLFTGYRAELLFGESEVLVAAKHLVNGRDVTVSRQEAVTYIHIMFDRHEVIYAGGIATESFYAGDSALSAVDAAAREELFTIFPELRSAPGRHREIARPCLKRHEAALLCNEDEIAPAWSR</sequence>
<dbReference type="InterPro" id="IPR008979">
    <property type="entry name" value="Galactose-bd-like_sf"/>
</dbReference>
<feature type="region of interest" description="Disordered" evidence="3">
    <location>
        <begin position="204"/>
        <end position="226"/>
    </location>
</feature>
<dbReference type="PANTHER" id="PTHR38340">
    <property type="entry name" value="S-LAYER PROTEIN"/>
    <property type="match status" value="1"/>
</dbReference>
<dbReference type="STRING" id="74031.SAMN04488077_11078"/>
<dbReference type="InterPro" id="IPR011049">
    <property type="entry name" value="Serralysin-like_metalloprot_C"/>
</dbReference>
<accession>A0A0L6CYP7</accession>
<dbReference type="PATRIC" id="fig|74031.6.peg.574"/>
<keyword evidence="2" id="KW-0964">Secreted</keyword>
<dbReference type="InterPro" id="IPR000998">
    <property type="entry name" value="MAM_dom"/>
</dbReference>
<dbReference type="Gene3D" id="2.150.10.10">
    <property type="entry name" value="Serralysin-like metalloprotease, C-terminal"/>
    <property type="match status" value="2"/>
</dbReference>
<dbReference type="EMBL" id="LGVV01000004">
    <property type="protein sequence ID" value="KNX42912.1"/>
    <property type="molecule type" value="Genomic_DNA"/>
</dbReference>
<dbReference type="Pfam" id="PF13403">
    <property type="entry name" value="Hint_2"/>
    <property type="match status" value="1"/>
</dbReference>
<dbReference type="Pfam" id="PF00353">
    <property type="entry name" value="HemolysinCabind"/>
    <property type="match status" value="2"/>
</dbReference>
<dbReference type="PROSITE" id="PS00330">
    <property type="entry name" value="HEMOLYSIN_CALCIUM"/>
    <property type="match status" value="2"/>
</dbReference>
<dbReference type="GO" id="GO:0005576">
    <property type="term" value="C:extracellular region"/>
    <property type="evidence" value="ECO:0007669"/>
    <property type="project" value="UniProtKB-SubCell"/>
</dbReference>
<evidence type="ECO:0000256" key="2">
    <source>
        <dbReference type="ARBA" id="ARBA00022525"/>
    </source>
</evidence>
<keyword evidence="6" id="KW-1185">Reference proteome</keyword>
<evidence type="ECO:0000256" key="3">
    <source>
        <dbReference type="SAM" id="MobiDB-lite"/>
    </source>
</evidence>
<dbReference type="SUPFAM" id="SSF51294">
    <property type="entry name" value="Hedgehog/intein (Hint) domain"/>
    <property type="match status" value="1"/>
</dbReference>
<dbReference type="InterPro" id="IPR018511">
    <property type="entry name" value="Hemolysin-typ_Ca-bd_CS"/>
</dbReference>
<comment type="caution">
    <text evidence="5">The sequence shown here is derived from an EMBL/GenBank/DDBJ whole genome shotgun (WGS) entry which is preliminary data.</text>
</comment>
<evidence type="ECO:0000256" key="1">
    <source>
        <dbReference type="ARBA" id="ARBA00004613"/>
    </source>
</evidence>
<dbReference type="InterPro" id="IPR050557">
    <property type="entry name" value="RTX_toxin/Mannuronan_C5-epim"/>
</dbReference>
<evidence type="ECO:0000313" key="5">
    <source>
        <dbReference type="EMBL" id="KNX42912.1"/>
    </source>
</evidence>
<protein>
    <submittedName>
        <fullName evidence="5">Hemolysin, chromosomal</fullName>
    </submittedName>
</protein>
<dbReference type="InterPro" id="IPR001343">
    <property type="entry name" value="Hemolysn_Ca-bd"/>
</dbReference>
<dbReference type="PROSITE" id="PS50060">
    <property type="entry name" value="MAM_2"/>
    <property type="match status" value="1"/>
</dbReference>
<dbReference type="Proteomes" id="UP000037046">
    <property type="component" value="Unassembled WGS sequence"/>
</dbReference>
<dbReference type="Gene3D" id="2.60.120.260">
    <property type="entry name" value="Galactose-binding domain-like"/>
    <property type="match status" value="1"/>
</dbReference>
<dbReference type="InterPro" id="IPR028992">
    <property type="entry name" value="Hedgehog/Intein_dom"/>
</dbReference>
<feature type="domain" description="MAM" evidence="4">
    <location>
        <begin position="10"/>
        <end position="174"/>
    </location>
</feature>
<comment type="subcellular location">
    <subcellularLocation>
        <location evidence="1">Secreted</location>
    </subcellularLocation>
</comment>
<dbReference type="GO" id="GO:0005509">
    <property type="term" value="F:calcium ion binding"/>
    <property type="evidence" value="ECO:0007669"/>
    <property type="project" value="InterPro"/>
</dbReference>
<dbReference type="PANTHER" id="PTHR38340:SF1">
    <property type="entry name" value="S-LAYER PROTEIN"/>
    <property type="match status" value="1"/>
</dbReference>
<name>A0A0L6CYP7_9RHOB</name>
<dbReference type="SUPFAM" id="SSF49785">
    <property type="entry name" value="Galactose-binding domain-like"/>
    <property type="match status" value="1"/>
</dbReference>
<gene>
    <name evidence="5" type="primary">hlyA_1</name>
    <name evidence="5" type="ORF">ROTO_05590</name>
</gene>